<feature type="compositionally biased region" description="Polar residues" evidence="1">
    <location>
        <begin position="149"/>
        <end position="165"/>
    </location>
</feature>
<protein>
    <submittedName>
        <fullName evidence="2">Uncharacterized protein</fullName>
    </submittedName>
</protein>
<dbReference type="Proteomes" id="UP000465361">
    <property type="component" value="Unassembled WGS sequence"/>
</dbReference>
<evidence type="ECO:0000256" key="1">
    <source>
        <dbReference type="SAM" id="MobiDB-lite"/>
    </source>
</evidence>
<dbReference type="EMBL" id="BLKW01000002">
    <property type="protein sequence ID" value="GFG73348.1"/>
    <property type="molecule type" value="Genomic_DNA"/>
</dbReference>
<evidence type="ECO:0000313" key="2">
    <source>
        <dbReference type="EMBL" id="GFG73348.1"/>
    </source>
</evidence>
<organism evidence="2 3">
    <name type="scientific">Mycobacterium botniense</name>
    <dbReference type="NCBI Taxonomy" id="84962"/>
    <lineage>
        <taxon>Bacteria</taxon>
        <taxon>Bacillati</taxon>
        <taxon>Actinomycetota</taxon>
        <taxon>Actinomycetes</taxon>
        <taxon>Mycobacteriales</taxon>
        <taxon>Mycobacteriaceae</taxon>
        <taxon>Mycobacterium</taxon>
    </lineage>
</organism>
<proteinExistence type="predicted"/>
<comment type="caution">
    <text evidence="2">The sequence shown here is derived from an EMBL/GenBank/DDBJ whole genome shotgun (WGS) entry which is preliminary data.</text>
</comment>
<dbReference type="AlphaFoldDB" id="A0A7I9XU60"/>
<gene>
    <name evidence="2" type="ORF">MBOT_07130</name>
</gene>
<evidence type="ECO:0000313" key="3">
    <source>
        <dbReference type="Proteomes" id="UP000465361"/>
    </source>
</evidence>
<accession>A0A7I9XU60</accession>
<name>A0A7I9XU60_9MYCO</name>
<keyword evidence="3" id="KW-1185">Reference proteome</keyword>
<sequence length="165" mass="17834">MLVVGAAAAAFWELTAEPIALKLPAAVDNASGWVVTNIMFNSILWVLLTTACGAAEEYLDSRCDLRLKLRTLGPSVNRSGVFEVPISGKGWGCRVVGQQEHNPVHAVGRAAVRWDNSCHESFWATVKVEFDDTYICRGLKPPPNPLRANGSSEAITETGVTRPSL</sequence>
<feature type="region of interest" description="Disordered" evidence="1">
    <location>
        <begin position="146"/>
        <end position="165"/>
    </location>
</feature>
<reference evidence="2 3" key="1">
    <citation type="journal article" date="2019" name="Emerg. Microbes Infect.">
        <title>Comprehensive subspecies identification of 175 nontuberculous mycobacteria species based on 7547 genomic profiles.</title>
        <authorList>
            <person name="Matsumoto Y."/>
            <person name="Kinjo T."/>
            <person name="Motooka D."/>
            <person name="Nabeya D."/>
            <person name="Jung N."/>
            <person name="Uechi K."/>
            <person name="Horii T."/>
            <person name="Iida T."/>
            <person name="Fujita J."/>
            <person name="Nakamura S."/>
        </authorList>
    </citation>
    <scope>NUCLEOTIDE SEQUENCE [LARGE SCALE GENOMIC DNA]</scope>
    <source>
        <strain evidence="2 3">JCM 17322</strain>
    </source>
</reference>